<dbReference type="Proteomes" id="UP000019666">
    <property type="component" value="Unassembled WGS sequence"/>
</dbReference>
<proteinExistence type="predicted"/>
<evidence type="ECO:0000313" key="7">
    <source>
        <dbReference type="EMBL" id="EYD75379.1"/>
    </source>
</evidence>
<dbReference type="SUPFAM" id="SSF53098">
    <property type="entry name" value="Ribonuclease H-like"/>
    <property type="match status" value="1"/>
</dbReference>
<dbReference type="GO" id="GO:0003676">
    <property type="term" value="F:nucleic acid binding"/>
    <property type="evidence" value="ECO:0007669"/>
    <property type="project" value="InterPro"/>
</dbReference>
<dbReference type="EMBL" id="AOSK01000131">
    <property type="protein sequence ID" value="EYD73404.1"/>
    <property type="molecule type" value="Genomic_DNA"/>
</dbReference>
<dbReference type="EMBL" id="AOSK01000115">
    <property type="protein sequence ID" value="EYD74412.1"/>
    <property type="molecule type" value="Genomic_DNA"/>
</dbReference>
<dbReference type="EMBL" id="AOSK01000083">
    <property type="protein sequence ID" value="EYD75379.1"/>
    <property type="molecule type" value="Genomic_DNA"/>
</dbReference>
<dbReference type="EMBL" id="AOSK01000088">
    <property type="protein sequence ID" value="EYD75290.1"/>
    <property type="molecule type" value="Genomic_DNA"/>
</dbReference>
<reference evidence="5 11" key="1">
    <citation type="submission" date="2013-02" db="EMBL/GenBank/DDBJ databases">
        <authorList>
            <person name="Fiebig A."/>
            <person name="Goeker M."/>
            <person name="Klenk H.-P.P."/>
        </authorList>
    </citation>
    <scope>NUCLEOTIDE SEQUENCE [LARGE SCALE GENOMIC DNA]</scope>
    <source>
        <strain evidence="5 11">DSM 19309</strain>
    </source>
</reference>
<evidence type="ECO:0000313" key="5">
    <source>
        <dbReference type="EMBL" id="EYD74422.1"/>
    </source>
</evidence>
<dbReference type="HOGENOM" id="CLU_052819_5_2_5"/>
<sequence length="69" mass="7623">MKSPQSNGISEAFVRTLKRDYVQVTPLPDAAAVLGLLPSWFEDYNAHHPHSGLKMRSPREFIAAQTATA</sequence>
<dbReference type="InterPro" id="IPR036397">
    <property type="entry name" value="RNaseH_sf"/>
</dbReference>
<evidence type="ECO:0000313" key="8">
    <source>
        <dbReference type="EMBL" id="EYD75601.1"/>
    </source>
</evidence>
<evidence type="ECO:0000313" key="3">
    <source>
        <dbReference type="EMBL" id="EYD74083.1"/>
    </source>
</evidence>
<organism evidence="5 11">
    <name type="scientific">Rubellimicrobium mesophilum DSM 19309</name>
    <dbReference type="NCBI Taxonomy" id="442562"/>
    <lineage>
        <taxon>Bacteria</taxon>
        <taxon>Pseudomonadati</taxon>
        <taxon>Pseudomonadota</taxon>
        <taxon>Alphaproteobacteria</taxon>
        <taxon>Rhodobacterales</taxon>
        <taxon>Roseobacteraceae</taxon>
        <taxon>Rubellimicrobium</taxon>
    </lineage>
</organism>
<dbReference type="PROSITE" id="PS50994">
    <property type="entry name" value="INTEGRASE"/>
    <property type="match status" value="1"/>
</dbReference>
<dbReference type="EMBL" id="AOSK01000058">
    <property type="protein sequence ID" value="EYD76151.1"/>
    <property type="molecule type" value="Genomic_DNA"/>
</dbReference>
<dbReference type="Gene3D" id="3.30.420.10">
    <property type="entry name" value="Ribonuclease H-like superfamily/Ribonuclease H"/>
    <property type="match status" value="1"/>
</dbReference>
<evidence type="ECO:0000313" key="6">
    <source>
        <dbReference type="EMBL" id="EYD75290.1"/>
    </source>
</evidence>
<evidence type="ECO:0000313" key="11">
    <source>
        <dbReference type="Proteomes" id="UP000019666"/>
    </source>
</evidence>
<comment type="caution">
    <text evidence="5">The sequence shown here is derived from an EMBL/GenBank/DDBJ whole genome shotgun (WGS) entry which is preliminary data.</text>
</comment>
<feature type="domain" description="Integrase catalytic" evidence="1">
    <location>
        <begin position="1"/>
        <end position="66"/>
    </location>
</feature>
<dbReference type="InterPro" id="IPR012337">
    <property type="entry name" value="RNaseH-like_sf"/>
</dbReference>
<dbReference type="EMBL" id="AOSK01000056">
    <property type="protein sequence ID" value="EYD76192.1"/>
    <property type="molecule type" value="Genomic_DNA"/>
</dbReference>
<evidence type="ECO:0000313" key="4">
    <source>
        <dbReference type="EMBL" id="EYD74412.1"/>
    </source>
</evidence>
<dbReference type="EMBL" id="AOSK01000071">
    <property type="protein sequence ID" value="EYD75601.1"/>
    <property type="molecule type" value="Genomic_DNA"/>
</dbReference>
<evidence type="ECO:0000313" key="10">
    <source>
        <dbReference type="EMBL" id="EYD76192.1"/>
    </source>
</evidence>
<accession>A0A017HIU4</accession>
<name>A0A017HIU4_9RHOB</name>
<dbReference type="Pfam" id="PF13683">
    <property type="entry name" value="rve_3"/>
    <property type="match status" value="1"/>
</dbReference>
<protein>
    <submittedName>
        <fullName evidence="5">Mobile element protein</fullName>
    </submittedName>
</protein>
<dbReference type="EMBL" id="AOSK01000114">
    <property type="protein sequence ID" value="EYD74422.1"/>
    <property type="molecule type" value="Genomic_DNA"/>
</dbReference>
<gene>
    <name evidence="10" type="ORF">Rumeso_02228</name>
    <name evidence="9" type="ORF">Rumeso_02267</name>
    <name evidence="8" type="ORF">Rumeso_02840</name>
    <name evidence="7" type="ORF">Rumeso_03026</name>
    <name evidence="6" type="ORF">Rumeso_03140</name>
    <name evidence="5" type="ORF">Rumeso_04018</name>
    <name evidence="4" type="ORF">Rumeso_04019</name>
    <name evidence="3" type="ORF">Rumeso_04377</name>
    <name evidence="2" type="ORF">Rumeso_04743</name>
</gene>
<dbReference type="AlphaFoldDB" id="A0A017HIU4"/>
<dbReference type="GO" id="GO:0015074">
    <property type="term" value="P:DNA integration"/>
    <property type="evidence" value="ECO:0007669"/>
    <property type="project" value="InterPro"/>
</dbReference>
<dbReference type="EMBL" id="AOSK01000123">
    <property type="protein sequence ID" value="EYD74083.1"/>
    <property type="molecule type" value="Genomic_DNA"/>
</dbReference>
<dbReference type="PATRIC" id="fig|442562.3.peg.2198"/>
<dbReference type="STRING" id="442562.Rumeso_02228"/>
<evidence type="ECO:0000313" key="9">
    <source>
        <dbReference type="EMBL" id="EYD76151.1"/>
    </source>
</evidence>
<evidence type="ECO:0000259" key="1">
    <source>
        <dbReference type="PROSITE" id="PS50994"/>
    </source>
</evidence>
<dbReference type="InterPro" id="IPR001584">
    <property type="entry name" value="Integrase_cat-core"/>
</dbReference>
<keyword evidence="11" id="KW-1185">Reference proteome</keyword>
<evidence type="ECO:0000313" key="2">
    <source>
        <dbReference type="EMBL" id="EYD73404.1"/>
    </source>
</evidence>